<proteinExistence type="predicted"/>
<dbReference type="EMBL" id="JARVUX010000001">
    <property type="protein sequence ID" value="MDH2334585.1"/>
    <property type="molecule type" value="Genomic_DNA"/>
</dbReference>
<accession>A0AAP4A3K4</accession>
<dbReference type="RefSeq" id="WP_279856531.1">
    <property type="nucleotide sequence ID" value="NZ_JARVUX010000001.1"/>
</dbReference>
<dbReference type="InterPro" id="IPR005039">
    <property type="entry name" value="Ant_C"/>
</dbReference>
<dbReference type="GO" id="GO:0003677">
    <property type="term" value="F:DNA binding"/>
    <property type="evidence" value="ECO:0007669"/>
    <property type="project" value="InterPro"/>
</dbReference>
<dbReference type="Pfam" id="PF03374">
    <property type="entry name" value="ANT"/>
    <property type="match status" value="1"/>
</dbReference>
<gene>
    <name evidence="2" type="ORF">QDQ28_00125</name>
</gene>
<dbReference type="SMART" id="SM01040">
    <property type="entry name" value="Bro-N"/>
    <property type="match status" value="1"/>
</dbReference>
<dbReference type="InterPro" id="IPR003497">
    <property type="entry name" value="BRO_N_domain"/>
</dbReference>
<evidence type="ECO:0000313" key="2">
    <source>
        <dbReference type="EMBL" id="MDH2334585.1"/>
    </source>
</evidence>
<sequence>MDIKVIDERSVLGKNFKVYGTTENPLFLAKDVAEWIDYSYKDSRKTARDTSKMLKTIDEEEKLVGTLFLSGQNREAWFLTEDGLYEVLMQSRKPIAKEFKKEVKKILKQIRLTGGAVRNEEEFIKNYFPSFSEEVKQAMVLDLRKQNEKIQKELEEKNKFINQIAISKNSLKVAEVAQIASKNGIKIGQNRLWAKLREWGLIKESSKYDPKQRYIDCGYFEIVEGAKETYKGVFTYKTTKVTGKGQVYIIDKLLKEVG</sequence>
<organism evidence="2 3">
    <name type="scientific">Clostridium perfringens</name>
    <dbReference type="NCBI Taxonomy" id="1502"/>
    <lineage>
        <taxon>Bacteria</taxon>
        <taxon>Bacillati</taxon>
        <taxon>Bacillota</taxon>
        <taxon>Clostridia</taxon>
        <taxon>Eubacteriales</taxon>
        <taxon>Clostridiaceae</taxon>
        <taxon>Clostridium</taxon>
    </lineage>
</organism>
<dbReference type="Pfam" id="PF02498">
    <property type="entry name" value="Bro-N"/>
    <property type="match status" value="1"/>
</dbReference>
<feature type="domain" description="Bro-N" evidence="1">
    <location>
        <begin position="9"/>
        <end position="114"/>
    </location>
</feature>
<name>A0AAP4A3K4_CLOPF</name>
<protein>
    <submittedName>
        <fullName evidence="2">Phage antirepressor KilAC domain-containing protein</fullName>
    </submittedName>
</protein>
<dbReference type="Proteomes" id="UP001222958">
    <property type="component" value="Unassembled WGS sequence"/>
</dbReference>
<comment type="caution">
    <text evidence="2">The sequence shown here is derived from an EMBL/GenBank/DDBJ whole genome shotgun (WGS) entry which is preliminary data.</text>
</comment>
<dbReference type="PROSITE" id="PS51750">
    <property type="entry name" value="BRO_N"/>
    <property type="match status" value="1"/>
</dbReference>
<reference evidence="2" key="1">
    <citation type="submission" date="2023-04" db="EMBL/GenBank/DDBJ databases">
        <title>Epidemiological investigation of Clostridium perfringens isolated from cattle.</title>
        <authorList>
            <person name="Tian R."/>
        </authorList>
    </citation>
    <scope>NUCLEOTIDE SEQUENCE</scope>
    <source>
        <strain evidence="2">ZWCP172</strain>
    </source>
</reference>
<evidence type="ECO:0000259" key="1">
    <source>
        <dbReference type="PROSITE" id="PS51750"/>
    </source>
</evidence>
<dbReference type="AlphaFoldDB" id="A0AAP4A3K4"/>
<evidence type="ECO:0000313" key="3">
    <source>
        <dbReference type="Proteomes" id="UP001222958"/>
    </source>
</evidence>